<evidence type="ECO:0000313" key="3">
    <source>
        <dbReference type="Proteomes" id="UP000436088"/>
    </source>
</evidence>
<organism evidence="2 3">
    <name type="scientific">Hibiscus syriacus</name>
    <name type="common">Rose of Sharon</name>
    <dbReference type="NCBI Taxonomy" id="106335"/>
    <lineage>
        <taxon>Eukaryota</taxon>
        <taxon>Viridiplantae</taxon>
        <taxon>Streptophyta</taxon>
        <taxon>Embryophyta</taxon>
        <taxon>Tracheophyta</taxon>
        <taxon>Spermatophyta</taxon>
        <taxon>Magnoliopsida</taxon>
        <taxon>eudicotyledons</taxon>
        <taxon>Gunneridae</taxon>
        <taxon>Pentapetalae</taxon>
        <taxon>rosids</taxon>
        <taxon>malvids</taxon>
        <taxon>Malvales</taxon>
        <taxon>Malvaceae</taxon>
        <taxon>Malvoideae</taxon>
        <taxon>Hibiscus</taxon>
    </lineage>
</organism>
<protein>
    <recommendedName>
        <fullName evidence="1">RNase H type-1 domain-containing protein</fullName>
    </recommendedName>
</protein>
<gene>
    <name evidence="2" type="ORF">F3Y22_tig00111402pilonHSYRG00081</name>
</gene>
<dbReference type="Proteomes" id="UP000436088">
    <property type="component" value="Unassembled WGS sequence"/>
</dbReference>
<dbReference type="CDD" id="cd06222">
    <property type="entry name" value="RNase_H_like"/>
    <property type="match status" value="1"/>
</dbReference>
<dbReference type="Gene3D" id="3.30.420.10">
    <property type="entry name" value="Ribonuclease H-like superfamily/Ribonuclease H"/>
    <property type="match status" value="1"/>
</dbReference>
<accession>A0A6A2XT52</accession>
<name>A0A6A2XT52_HIBSY</name>
<feature type="domain" description="RNase H type-1" evidence="1">
    <location>
        <begin position="79"/>
        <end position="156"/>
    </location>
</feature>
<sequence length="346" mass="38413">MAIKVDLEKAYDRVGWDFLADSLAEINCPTKIHRIIMQSISSSSMQILWNDSLSEESSPSRINQGFPLSSYLAMCIDNMEAAGGGVIRDSSGDWIAGYTRNIGRCTACHAELWAVLDSLEFAWKYGIRQLVVELVNLEAVRQLNSPTLESNRLADALAQLGRKMEVGLLSFKQPPQEIHKLLDSDKAALRTSNIGVVEKFFRYKILALVGGAPTRVMIWDDHQNRCIRELSFRSEVLHQIEIIAKSKGFCAASQGSGSLVLVCPGLHKGQVRVEHLLLELIYVNMFEPNSATLVSVLSACAHLKDLQVGKVIHGTSTLMLYLLFCERKRLAFKHPGYVSPTPVRAA</sequence>
<dbReference type="GO" id="GO:0003676">
    <property type="term" value="F:nucleic acid binding"/>
    <property type="evidence" value="ECO:0007669"/>
    <property type="project" value="InterPro"/>
</dbReference>
<evidence type="ECO:0000313" key="2">
    <source>
        <dbReference type="EMBL" id="KAE8678678.1"/>
    </source>
</evidence>
<evidence type="ECO:0000259" key="1">
    <source>
        <dbReference type="Pfam" id="PF13456"/>
    </source>
</evidence>
<dbReference type="InterPro" id="IPR053151">
    <property type="entry name" value="RNase_H-like"/>
</dbReference>
<dbReference type="InterPro" id="IPR044730">
    <property type="entry name" value="RNase_H-like_dom_plant"/>
</dbReference>
<proteinExistence type="predicted"/>
<dbReference type="PANTHER" id="PTHR47723:SF13">
    <property type="entry name" value="PUTATIVE-RELATED"/>
    <property type="match status" value="1"/>
</dbReference>
<reference evidence="2" key="1">
    <citation type="submission" date="2019-09" db="EMBL/GenBank/DDBJ databases">
        <title>Draft genome information of white flower Hibiscus syriacus.</title>
        <authorList>
            <person name="Kim Y.-M."/>
        </authorList>
    </citation>
    <scope>NUCLEOTIDE SEQUENCE [LARGE SCALE GENOMIC DNA]</scope>
    <source>
        <strain evidence="2">YM2019G1</strain>
    </source>
</reference>
<dbReference type="InterPro" id="IPR002156">
    <property type="entry name" value="RNaseH_domain"/>
</dbReference>
<keyword evidence="3" id="KW-1185">Reference proteome</keyword>
<dbReference type="GO" id="GO:0004523">
    <property type="term" value="F:RNA-DNA hybrid ribonuclease activity"/>
    <property type="evidence" value="ECO:0007669"/>
    <property type="project" value="InterPro"/>
</dbReference>
<dbReference type="Pfam" id="PF13456">
    <property type="entry name" value="RVT_3"/>
    <property type="match status" value="1"/>
</dbReference>
<dbReference type="PANTHER" id="PTHR47723">
    <property type="entry name" value="OS05G0353850 PROTEIN"/>
    <property type="match status" value="1"/>
</dbReference>
<dbReference type="EMBL" id="VEPZ02001331">
    <property type="protein sequence ID" value="KAE8678678.1"/>
    <property type="molecule type" value="Genomic_DNA"/>
</dbReference>
<dbReference type="AlphaFoldDB" id="A0A6A2XT52"/>
<dbReference type="InterPro" id="IPR036397">
    <property type="entry name" value="RNaseH_sf"/>
</dbReference>
<comment type="caution">
    <text evidence="2">The sequence shown here is derived from an EMBL/GenBank/DDBJ whole genome shotgun (WGS) entry which is preliminary data.</text>
</comment>